<proteinExistence type="inferred from homology"/>
<dbReference type="EMBL" id="JBGXBU010000004">
    <property type="protein sequence ID" value="MFM4893685.1"/>
    <property type="molecule type" value="Genomic_DNA"/>
</dbReference>
<keyword evidence="4" id="KW-0032">Aminotransferase</keyword>
<dbReference type="SUPFAM" id="SSF53383">
    <property type="entry name" value="PLP-dependent transferases"/>
    <property type="match status" value="1"/>
</dbReference>
<dbReference type="Pfam" id="PF01041">
    <property type="entry name" value="DegT_DnrJ_EryC1"/>
    <property type="match status" value="1"/>
</dbReference>
<evidence type="ECO:0000313" key="4">
    <source>
        <dbReference type="EMBL" id="MFM4893685.1"/>
    </source>
</evidence>
<organism evidence="4 5">
    <name type="scientific">Aeromonas bivalvium</name>
    <dbReference type="NCBI Taxonomy" id="440079"/>
    <lineage>
        <taxon>Bacteria</taxon>
        <taxon>Pseudomonadati</taxon>
        <taxon>Pseudomonadota</taxon>
        <taxon>Gammaproteobacteria</taxon>
        <taxon>Aeromonadales</taxon>
        <taxon>Aeromonadaceae</taxon>
        <taxon>Aeromonas</taxon>
    </lineage>
</organism>
<evidence type="ECO:0000256" key="2">
    <source>
        <dbReference type="ARBA" id="ARBA00037999"/>
    </source>
</evidence>
<dbReference type="InterPro" id="IPR000653">
    <property type="entry name" value="DegT/StrS_aminotransferase"/>
</dbReference>
<keyword evidence="5" id="KW-1185">Reference proteome</keyword>
<reference evidence="4 5" key="1">
    <citation type="submission" date="2024-09" db="EMBL/GenBank/DDBJ databases">
        <title>Aeromonas strains Genome sequencing and assembly.</title>
        <authorList>
            <person name="Hu X."/>
            <person name="Tang B."/>
        </authorList>
    </citation>
    <scope>NUCLEOTIDE SEQUENCE [LARGE SCALE GENOMIC DNA]</scope>
    <source>
        <strain evidence="4 5">NB23SCDHY001</strain>
    </source>
</reference>
<evidence type="ECO:0000256" key="1">
    <source>
        <dbReference type="ARBA" id="ARBA00022898"/>
    </source>
</evidence>
<dbReference type="EC" id="2.6.1.92" evidence="4"/>
<dbReference type="Proteomes" id="UP001630969">
    <property type="component" value="Unassembled WGS sequence"/>
</dbReference>
<dbReference type="PIRSF" id="PIRSF000390">
    <property type="entry name" value="PLP_StrS"/>
    <property type="match status" value="1"/>
</dbReference>
<sequence>MIPYGKQDISAADIAAVNAVLSSDFLTQGPKVAEFEQALCAYTGARYCLVVASGTAALHLAVAAMELPEGSEGITTPNTFAATANSMAYCGIKPVFADIDPISYNLSPSSVSARITPATRLLSPVHFAGQPADMPALSLIAKKHGLKIIEDAAHAIGSRYSDGSPVGNCLFSDATVFSFHPVKTITSGEGGAVMTNDPVLYQRMLLLRSHGITKDPALLSQQSGPWYHEMQTLGWHYRMTDMQAALGLSQLQRLNLFKARRRTLVAQYNQALAELPWLKTPQEMEGFSSCFHLYVVEIDYAAIGKSRRQVMDSLMADGIGTQVHYIPVYHHPWYREQYGDKTGSCPVAERYYQHCLSLPLYFTLSDEEQSHVIQAIQRLAR</sequence>
<evidence type="ECO:0000256" key="3">
    <source>
        <dbReference type="RuleBase" id="RU004508"/>
    </source>
</evidence>
<dbReference type="CDD" id="cd00616">
    <property type="entry name" value="AHBA_syn"/>
    <property type="match status" value="1"/>
</dbReference>
<accession>A0ABW9GRA6</accession>
<protein>
    <submittedName>
        <fullName evidence="4">UDP-4-amino-4, 6-dideoxy-N-acetyl-beta-L-altrosamine transaminase</fullName>
        <ecNumber evidence="4">2.6.1.92</ecNumber>
    </submittedName>
</protein>
<name>A0ABW9GRA6_9GAMM</name>
<gene>
    <name evidence="4" type="primary">pseC</name>
    <name evidence="4" type="ORF">ACEUDJ_12495</name>
</gene>
<dbReference type="GO" id="GO:0008483">
    <property type="term" value="F:transaminase activity"/>
    <property type="evidence" value="ECO:0007669"/>
    <property type="project" value="UniProtKB-KW"/>
</dbReference>
<keyword evidence="1 3" id="KW-0663">Pyridoxal phosphate</keyword>
<comment type="similarity">
    <text evidence="2 3">Belongs to the DegT/DnrJ/EryC1 family.</text>
</comment>
<evidence type="ECO:0000313" key="5">
    <source>
        <dbReference type="Proteomes" id="UP001630969"/>
    </source>
</evidence>
<dbReference type="InterPro" id="IPR015422">
    <property type="entry name" value="PyrdxlP-dep_Trfase_small"/>
</dbReference>
<dbReference type="Gene3D" id="3.90.1150.10">
    <property type="entry name" value="Aspartate Aminotransferase, domain 1"/>
    <property type="match status" value="1"/>
</dbReference>
<dbReference type="InterPro" id="IPR015421">
    <property type="entry name" value="PyrdxlP-dep_Trfase_major"/>
</dbReference>
<dbReference type="PANTHER" id="PTHR30244">
    <property type="entry name" value="TRANSAMINASE"/>
    <property type="match status" value="1"/>
</dbReference>
<comment type="caution">
    <text evidence="4">The sequence shown here is derived from an EMBL/GenBank/DDBJ whole genome shotgun (WGS) entry which is preliminary data.</text>
</comment>
<dbReference type="RefSeq" id="WP_408790539.1">
    <property type="nucleotide sequence ID" value="NZ_JBGXBU010000004.1"/>
</dbReference>
<dbReference type="GeneID" id="97220932"/>
<dbReference type="NCBIfam" id="TIGR03588">
    <property type="entry name" value="PseC"/>
    <property type="match status" value="1"/>
</dbReference>
<keyword evidence="4" id="KW-0808">Transferase</keyword>
<dbReference type="PANTHER" id="PTHR30244:SF34">
    <property type="entry name" value="DTDP-4-AMINO-4,6-DIDEOXYGALACTOSE TRANSAMINASE"/>
    <property type="match status" value="1"/>
</dbReference>
<dbReference type="InterPro" id="IPR015424">
    <property type="entry name" value="PyrdxlP-dep_Trfase"/>
</dbReference>
<dbReference type="InterPro" id="IPR020026">
    <property type="entry name" value="PseC"/>
</dbReference>
<dbReference type="Gene3D" id="3.40.640.10">
    <property type="entry name" value="Type I PLP-dependent aspartate aminotransferase-like (Major domain)"/>
    <property type="match status" value="1"/>
</dbReference>